<evidence type="ECO:0000256" key="3">
    <source>
        <dbReference type="ARBA" id="ARBA00022777"/>
    </source>
</evidence>
<dbReference type="InterPro" id="IPR000719">
    <property type="entry name" value="Prot_kinase_dom"/>
</dbReference>
<dbReference type="FunCoup" id="A9UYA1">
    <property type="interactions" value="713"/>
</dbReference>
<feature type="domain" description="Protein kinase" evidence="10">
    <location>
        <begin position="1"/>
        <end position="240"/>
    </location>
</feature>
<evidence type="ECO:0000313" key="11">
    <source>
        <dbReference type="EMBL" id="EDQ89823.1"/>
    </source>
</evidence>
<dbReference type="EC" id="2.7.12.2" evidence="6"/>
<feature type="non-terminal residue" evidence="11">
    <location>
        <position position="1"/>
    </location>
</feature>
<proteinExistence type="inferred from homology"/>
<dbReference type="Proteomes" id="UP000001357">
    <property type="component" value="Unassembled WGS sequence"/>
</dbReference>
<dbReference type="GO" id="GO:0005524">
    <property type="term" value="F:ATP binding"/>
    <property type="evidence" value="ECO:0007669"/>
    <property type="project" value="UniProtKB-KW"/>
</dbReference>
<dbReference type="SMART" id="SM00220">
    <property type="entry name" value="S_TKc"/>
    <property type="match status" value="1"/>
</dbReference>
<evidence type="ECO:0000313" key="12">
    <source>
        <dbReference type="Proteomes" id="UP000001357"/>
    </source>
</evidence>
<keyword evidence="1" id="KW-0808">Transferase</keyword>
<evidence type="ECO:0000256" key="9">
    <source>
        <dbReference type="ARBA" id="ARBA00051693"/>
    </source>
</evidence>
<keyword evidence="4" id="KW-0067">ATP-binding</keyword>
<comment type="similarity">
    <text evidence="5">Belongs to the protein kinase superfamily. STE Ser/Thr protein kinase family. MAP kinase kinase subfamily.</text>
</comment>
<dbReference type="Gene3D" id="3.30.200.20">
    <property type="entry name" value="Phosphorylase Kinase, domain 1"/>
    <property type="match status" value="1"/>
</dbReference>
<dbReference type="Pfam" id="PF00069">
    <property type="entry name" value="Pkinase"/>
    <property type="match status" value="1"/>
</dbReference>
<accession>A9UYA1</accession>
<dbReference type="AlphaFoldDB" id="A9UYA1"/>
<evidence type="ECO:0000256" key="8">
    <source>
        <dbReference type="ARBA" id="ARBA00049299"/>
    </source>
</evidence>
<evidence type="ECO:0000256" key="6">
    <source>
        <dbReference type="ARBA" id="ARBA00038999"/>
    </source>
</evidence>
<comment type="catalytic activity">
    <reaction evidence="7">
        <text>L-seryl-[protein] + ATP = O-phospho-L-seryl-[protein] + ADP + H(+)</text>
        <dbReference type="Rhea" id="RHEA:17989"/>
        <dbReference type="Rhea" id="RHEA-COMP:9863"/>
        <dbReference type="Rhea" id="RHEA-COMP:11604"/>
        <dbReference type="ChEBI" id="CHEBI:15378"/>
        <dbReference type="ChEBI" id="CHEBI:29999"/>
        <dbReference type="ChEBI" id="CHEBI:30616"/>
        <dbReference type="ChEBI" id="CHEBI:83421"/>
        <dbReference type="ChEBI" id="CHEBI:456216"/>
        <dbReference type="EC" id="2.7.12.2"/>
    </reaction>
</comment>
<keyword evidence="3" id="KW-0418">Kinase</keyword>
<protein>
    <recommendedName>
        <fullName evidence="6">mitogen-activated protein kinase kinase</fullName>
        <ecNumber evidence="6">2.7.12.2</ecNumber>
    </recommendedName>
</protein>
<gene>
    <name evidence="11" type="ORF">MONBRDRAFT_16866</name>
</gene>
<dbReference type="InParanoid" id="A9UYA1"/>
<dbReference type="InterPro" id="IPR008271">
    <property type="entry name" value="Ser/Thr_kinase_AS"/>
</dbReference>
<keyword evidence="2" id="KW-0547">Nucleotide-binding</keyword>
<organism evidence="11 12">
    <name type="scientific">Monosiga brevicollis</name>
    <name type="common">Choanoflagellate</name>
    <dbReference type="NCBI Taxonomy" id="81824"/>
    <lineage>
        <taxon>Eukaryota</taxon>
        <taxon>Choanoflagellata</taxon>
        <taxon>Craspedida</taxon>
        <taxon>Salpingoecidae</taxon>
        <taxon>Monosiga</taxon>
    </lineage>
</organism>
<dbReference type="Gene3D" id="1.10.510.10">
    <property type="entry name" value="Transferase(Phosphotransferase) domain 1"/>
    <property type="match status" value="1"/>
</dbReference>
<evidence type="ECO:0000256" key="5">
    <source>
        <dbReference type="ARBA" id="ARBA00038035"/>
    </source>
</evidence>
<evidence type="ECO:0000256" key="4">
    <source>
        <dbReference type="ARBA" id="ARBA00022840"/>
    </source>
</evidence>
<keyword evidence="12" id="KW-1185">Reference proteome</keyword>
<dbReference type="STRING" id="81824.A9UYA1"/>
<evidence type="ECO:0000259" key="10">
    <source>
        <dbReference type="PROSITE" id="PS50011"/>
    </source>
</evidence>
<evidence type="ECO:0000256" key="7">
    <source>
        <dbReference type="ARBA" id="ARBA00049014"/>
    </source>
</evidence>
<evidence type="ECO:0000256" key="1">
    <source>
        <dbReference type="ARBA" id="ARBA00022679"/>
    </source>
</evidence>
<name>A9UYA1_MONBE</name>
<dbReference type="GeneID" id="5890593"/>
<dbReference type="PROSITE" id="PS50011">
    <property type="entry name" value="PROTEIN_KINASE_DOM"/>
    <property type="match status" value="1"/>
</dbReference>
<dbReference type="InterPro" id="IPR011009">
    <property type="entry name" value="Kinase-like_dom_sf"/>
</dbReference>
<evidence type="ECO:0000256" key="2">
    <source>
        <dbReference type="ARBA" id="ARBA00022741"/>
    </source>
</evidence>
<dbReference type="FunFam" id="3.30.200.20:FF:001575">
    <property type="entry name" value="Predicted protein"/>
    <property type="match status" value="1"/>
</dbReference>
<dbReference type="OMA" id="WKANAIN"/>
<dbReference type="RefSeq" id="XP_001745245.1">
    <property type="nucleotide sequence ID" value="XM_001745193.1"/>
</dbReference>
<dbReference type="PANTHER" id="PTHR48013:SF9">
    <property type="entry name" value="DUAL SPECIFICITY MITOGEN-ACTIVATED PROTEIN KINASE KINASE 5"/>
    <property type="match status" value="1"/>
</dbReference>
<sequence>LGHGSCGTVYRAEHTVSGLAMAVKVIAMGISQDEQAQIRSELQILHRCQSPVIIDYYGVFFAEDKIHICTEFMDGGSLDRYGQLPEPVLGVIVFQVLQGLEYLASIKIMHRDLKPQNILLNTQGQVKICDFGVSRQLERSVTATFVGTNAYMAPERVLNQPYDARSDVWSLGISTFELACGRSAWKANAINFPLQVIQCIVHEPPPRLDPAQHSAEVCDFVERYVLLFITFRACLQLTGC</sequence>
<dbReference type="PROSITE" id="PS00108">
    <property type="entry name" value="PROTEIN_KINASE_ST"/>
    <property type="match status" value="1"/>
</dbReference>
<dbReference type="EMBL" id="CH991549">
    <property type="protein sequence ID" value="EDQ89823.1"/>
    <property type="molecule type" value="Genomic_DNA"/>
</dbReference>
<dbReference type="GO" id="GO:0004708">
    <property type="term" value="F:MAP kinase kinase activity"/>
    <property type="evidence" value="ECO:0000318"/>
    <property type="project" value="GO_Central"/>
</dbReference>
<comment type="catalytic activity">
    <reaction evidence="8">
        <text>L-threonyl-[protein] + ATP = O-phospho-L-threonyl-[protein] + ADP + H(+)</text>
        <dbReference type="Rhea" id="RHEA:46608"/>
        <dbReference type="Rhea" id="RHEA-COMP:11060"/>
        <dbReference type="Rhea" id="RHEA-COMP:11605"/>
        <dbReference type="ChEBI" id="CHEBI:15378"/>
        <dbReference type="ChEBI" id="CHEBI:30013"/>
        <dbReference type="ChEBI" id="CHEBI:30616"/>
        <dbReference type="ChEBI" id="CHEBI:61977"/>
        <dbReference type="ChEBI" id="CHEBI:456216"/>
        <dbReference type="EC" id="2.7.12.2"/>
    </reaction>
</comment>
<dbReference type="PANTHER" id="PTHR48013">
    <property type="entry name" value="DUAL SPECIFICITY MITOGEN-ACTIVATED PROTEIN KINASE KINASE 5-RELATED"/>
    <property type="match status" value="1"/>
</dbReference>
<reference evidence="11 12" key="1">
    <citation type="journal article" date="2008" name="Nature">
        <title>The genome of the choanoflagellate Monosiga brevicollis and the origin of metazoans.</title>
        <authorList>
            <consortium name="JGI Sequencing"/>
            <person name="King N."/>
            <person name="Westbrook M.J."/>
            <person name="Young S.L."/>
            <person name="Kuo A."/>
            <person name="Abedin M."/>
            <person name="Chapman J."/>
            <person name="Fairclough S."/>
            <person name="Hellsten U."/>
            <person name="Isogai Y."/>
            <person name="Letunic I."/>
            <person name="Marr M."/>
            <person name="Pincus D."/>
            <person name="Putnam N."/>
            <person name="Rokas A."/>
            <person name="Wright K.J."/>
            <person name="Zuzow R."/>
            <person name="Dirks W."/>
            <person name="Good M."/>
            <person name="Goodstein D."/>
            <person name="Lemons D."/>
            <person name="Li W."/>
            <person name="Lyons J.B."/>
            <person name="Morris A."/>
            <person name="Nichols S."/>
            <person name="Richter D.J."/>
            <person name="Salamov A."/>
            <person name="Bork P."/>
            <person name="Lim W.A."/>
            <person name="Manning G."/>
            <person name="Miller W.T."/>
            <person name="McGinnis W."/>
            <person name="Shapiro H."/>
            <person name="Tjian R."/>
            <person name="Grigoriev I.V."/>
            <person name="Rokhsar D."/>
        </authorList>
    </citation>
    <scope>NUCLEOTIDE SEQUENCE [LARGE SCALE GENOMIC DNA]</scope>
    <source>
        <strain evidence="12">MX1 / ATCC 50154</strain>
    </source>
</reference>
<dbReference type="GO" id="GO:0000165">
    <property type="term" value="P:MAPK cascade"/>
    <property type="evidence" value="ECO:0000318"/>
    <property type="project" value="GO_Central"/>
</dbReference>
<dbReference type="SUPFAM" id="SSF56112">
    <property type="entry name" value="Protein kinase-like (PK-like)"/>
    <property type="match status" value="1"/>
</dbReference>
<dbReference type="eggNOG" id="KOG0581">
    <property type="taxonomic scope" value="Eukaryota"/>
</dbReference>
<comment type="catalytic activity">
    <reaction evidence="9">
        <text>L-tyrosyl-[protein] + ATP = O-phospho-L-tyrosyl-[protein] + ADP + H(+)</text>
        <dbReference type="Rhea" id="RHEA:10596"/>
        <dbReference type="Rhea" id="RHEA-COMP:10136"/>
        <dbReference type="Rhea" id="RHEA-COMP:20101"/>
        <dbReference type="ChEBI" id="CHEBI:15378"/>
        <dbReference type="ChEBI" id="CHEBI:30616"/>
        <dbReference type="ChEBI" id="CHEBI:46858"/>
        <dbReference type="ChEBI" id="CHEBI:61978"/>
        <dbReference type="ChEBI" id="CHEBI:456216"/>
        <dbReference type="EC" id="2.7.12.2"/>
    </reaction>
</comment>
<dbReference type="KEGG" id="mbr:MONBRDRAFT_16866"/>